<reference evidence="1" key="1">
    <citation type="submission" date="2014-09" db="EMBL/GenBank/DDBJ databases">
        <authorList>
            <person name="Magalhaes I.L.F."/>
            <person name="Oliveira U."/>
            <person name="Santos F.R."/>
            <person name="Vidigal T.H.D.A."/>
            <person name="Brescovit A.D."/>
            <person name="Santos A.J."/>
        </authorList>
    </citation>
    <scope>NUCLEOTIDE SEQUENCE</scope>
    <source>
        <tissue evidence="1">Shoot tissue taken approximately 20 cm above the soil surface</tissue>
    </source>
</reference>
<sequence length="46" mass="5508">MVSRHDLHTELKRSRDFTGRRRRISFVQDVNGLDVRCVLPLGHRFM</sequence>
<evidence type="ECO:0000313" key="1">
    <source>
        <dbReference type="EMBL" id="JAD36006.1"/>
    </source>
</evidence>
<name>A0A0A8ZB19_ARUDO</name>
<organism evidence="1">
    <name type="scientific">Arundo donax</name>
    <name type="common">Giant reed</name>
    <name type="synonym">Donax arundinaceus</name>
    <dbReference type="NCBI Taxonomy" id="35708"/>
    <lineage>
        <taxon>Eukaryota</taxon>
        <taxon>Viridiplantae</taxon>
        <taxon>Streptophyta</taxon>
        <taxon>Embryophyta</taxon>
        <taxon>Tracheophyta</taxon>
        <taxon>Spermatophyta</taxon>
        <taxon>Magnoliopsida</taxon>
        <taxon>Liliopsida</taxon>
        <taxon>Poales</taxon>
        <taxon>Poaceae</taxon>
        <taxon>PACMAD clade</taxon>
        <taxon>Arundinoideae</taxon>
        <taxon>Arundineae</taxon>
        <taxon>Arundo</taxon>
    </lineage>
</organism>
<dbReference type="AlphaFoldDB" id="A0A0A8ZB19"/>
<protein>
    <submittedName>
        <fullName evidence="1">Uncharacterized protein</fullName>
    </submittedName>
</protein>
<proteinExistence type="predicted"/>
<reference evidence="1" key="2">
    <citation type="journal article" date="2015" name="Data Brief">
        <title>Shoot transcriptome of the giant reed, Arundo donax.</title>
        <authorList>
            <person name="Barrero R.A."/>
            <person name="Guerrero F.D."/>
            <person name="Moolhuijzen P."/>
            <person name="Goolsby J.A."/>
            <person name="Tidwell J."/>
            <person name="Bellgard S.E."/>
            <person name="Bellgard M.I."/>
        </authorList>
    </citation>
    <scope>NUCLEOTIDE SEQUENCE</scope>
    <source>
        <tissue evidence="1">Shoot tissue taken approximately 20 cm above the soil surface</tissue>
    </source>
</reference>
<dbReference type="EMBL" id="GBRH01261889">
    <property type="protein sequence ID" value="JAD36006.1"/>
    <property type="molecule type" value="Transcribed_RNA"/>
</dbReference>
<accession>A0A0A8ZB19</accession>